<dbReference type="RefSeq" id="WP_077025298.1">
    <property type="nucleotide sequence ID" value="NZ_CP017641.1"/>
</dbReference>
<feature type="compositionally biased region" description="Polar residues" evidence="5">
    <location>
        <begin position="1957"/>
        <end position="1974"/>
    </location>
</feature>
<evidence type="ECO:0000256" key="5">
    <source>
        <dbReference type="SAM" id="MobiDB-lite"/>
    </source>
</evidence>
<organism evidence="6 7">
    <name type="scientific">Fuerstiella marisgermanici</name>
    <dbReference type="NCBI Taxonomy" id="1891926"/>
    <lineage>
        <taxon>Bacteria</taxon>
        <taxon>Pseudomonadati</taxon>
        <taxon>Planctomycetota</taxon>
        <taxon>Planctomycetia</taxon>
        <taxon>Planctomycetales</taxon>
        <taxon>Planctomycetaceae</taxon>
        <taxon>Fuerstiella</taxon>
    </lineage>
</organism>
<keyword evidence="7" id="KW-1185">Reference proteome</keyword>
<evidence type="ECO:0000313" key="6">
    <source>
        <dbReference type="EMBL" id="APZ93909.1"/>
    </source>
</evidence>
<dbReference type="InterPro" id="IPR000413">
    <property type="entry name" value="Integrin_alpha"/>
</dbReference>
<dbReference type="PANTHER" id="PTHR23221">
    <property type="entry name" value="GLYCOSYLPHOSPHATIDYLINOSITOL PHOSPHOLIPASE D"/>
    <property type="match status" value="1"/>
</dbReference>
<keyword evidence="4" id="KW-0325">Glycoprotein</keyword>
<reference evidence="6 7" key="1">
    <citation type="journal article" date="2016" name="Front. Microbiol.">
        <title>Fuerstia marisgermanicae gen. nov., sp. nov., an Unusual Member of the Phylum Planctomycetes from the German Wadden Sea.</title>
        <authorList>
            <person name="Kohn T."/>
            <person name="Heuer A."/>
            <person name="Jogler M."/>
            <person name="Vollmers J."/>
            <person name="Boedeker C."/>
            <person name="Bunk B."/>
            <person name="Rast P."/>
            <person name="Borchert D."/>
            <person name="Glockner I."/>
            <person name="Freese H.M."/>
            <person name="Klenk H.P."/>
            <person name="Overmann J."/>
            <person name="Kaster A.K."/>
            <person name="Rohde M."/>
            <person name="Wiegand S."/>
            <person name="Jogler C."/>
        </authorList>
    </citation>
    <scope>NUCLEOTIDE SEQUENCE [LARGE SCALE GENOMIC DNA]</scope>
    <source>
        <strain evidence="6 7">NH11</strain>
    </source>
</reference>
<dbReference type="SMART" id="SM00191">
    <property type="entry name" value="Int_alpha"/>
    <property type="match status" value="7"/>
</dbReference>
<feature type="compositionally biased region" description="Polar residues" evidence="5">
    <location>
        <begin position="2002"/>
        <end position="2027"/>
    </location>
</feature>
<dbReference type="OrthoDB" id="292163at2"/>
<evidence type="ECO:0000256" key="4">
    <source>
        <dbReference type="ARBA" id="ARBA00023180"/>
    </source>
</evidence>
<accession>A0A1P8WIL9</accession>
<dbReference type="KEGG" id="fmr:Fuma_03527"/>
<name>A0A1P8WIL9_9PLAN</name>
<dbReference type="GO" id="GO:0016787">
    <property type="term" value="F:hydrolase activity"/>
    <property type="evidence" value="ECO:0007669"/>
    <property type="project" value="UniProtKB-KW"/>
</dbReference>
<dbReference type="Gene3D" id="2.130.10.130">
    <property type="entry name" value="Integrin alpha, N-terminal"/>
    <property type="match status" value="4"/>
</dbReference>
<dbReference type="InterPro" id="IPR013519">
    <property type="entry name" value="Int_alpha_beta-p"/>
</dbReference>
<keyword evidence="3" id="KW-0378">Hydrolase</keyword>
<gene>
    <name evidence="6" type="ORF">Fuma_03527</name>
</gene>
<keyword evidence="1" id="KW-0732">Signal</keyword>
<proteinExistence type="predicted"/>
<dbReference type="STRING" id="1891926.Fuma_03527"/>
<dbReference type="GO" id="GO:0007155">
    <property type="term" value="P:cell adhesion"/>
    <property type="evidence" value="ECO:0007669"/>
    <property type="project" value="InterPro"/>
</dbReference>
<dbReference type="EMBL" id="CP017641">
    <property type="protein sequence ID" value="APZ93909.1"/>
    <property type="molecule type" value="Genomic_DNA"/>
</dbReference>
<feature type="region of interest" description="Disordered" evidence="5">
    <location>
        <begin position="1932"/>
        <end position="2027"/>
    </location>
</feature>
<dbReference type="SUPFAM" id="SSF69318">
    <property type="entry name" value="Integrin alpha N-terminal domain"/>
    <property type="match status" value="2"/>
</dbReference>
<dbReference type="PANTHER" id="PTHR23221:SF7">
    <property type="entry name" value="PHOSPHATIDYLINOSITOL-GLYCAN-SPECIFIC PHOSPHOLIPASE D"/>
    <property type="match status" value="1"/>
</dbReference>
<dbReference type="InterPro" id="IPR013517">
    <property type="entry name" value="FG-GAP"/>
</dbReference>
<feature type="compositionally biased region" description="Polar residues" evidence="5">
    <location>
        <begin position="1983"/>
        <end position="1993"/>
    </location>
</feature>
<evidence type="ECO:0000256" key="3">
    <source>
        <dbReference type="ARBA" id="ARBA00022801"/>
    </source>
</evidence>
<dbReference type="Pfam" id="PF01839">
    <property type="entry name" value="FG-GAP"/>
    <property type="match status" value="1"/>
</dbReference>
<protein>
    <submittedName>
        <fullName evidence="6">FG-GAP repeat</fullName>
    </submittedName>
</protein>
<dbReference type="InterPro" id="IPR028994">
    <property type="entry name" value="Integrin_alpha_N"/>
</dbReference>
<evidence type="ECO:0000256" key="2">
    <source>
        <dbReference type="ARBA" id="ARBA00022737"/>
    </source>
</evidence>
<keyword evidence="2" id="KW-0677">Repeat</keyword>
<dbReference type="GO" id="GO:0008305">
    <property type="term" value="C:integrin complex"/>
    <property type="evidence" value="ECO:0007669"/>
    <property type="project" value="InterPro"/>
</dbReference>
<evidence type="ECO:0000313" key="7">
    <source>
        <dbReference type="Proteomes" id="UP000187735"/>
    </source>
</evidence>
<evidence type="ECO:0000256" key="1">
    <source>
        <dbReference type="ARBA" id="ARBA00022729"/>
    </source>
</evidence>
<dbReference type="Proteomes" id="UP000187735">
    <property type="component" value="Chromosome"/>
</dbReference>
<sequence>MFCRPLMQRLRSVLTQESARRRKRVPQRGIEVLELRTLLAAVSDDNGTLQIELSENEQLSIVSQGDSYALASDSNNFTDAGVADAAAFAGFGTNSLILNDLAAYSSVHITDSASGASLRFNDSGSHAYQHSFAVDLTGEIAGDQAVGFEGASHFGDFNLAIATDRSIRLFDGSSLTTNDGDIQLTALNEGDASGDLRGIGLDNAAITSTGQGQILLTGTGTSAGPASDFRVGVWLENGSVISSTATTPLAGTIAMNGLGGSGTRRNNGVLIESASTVASAAGDIVITGDGGQGTGNSNYGVVILQASIIESTGTGDDAAAISITGTGGDAVAYNIGVLMDGSTRVSSVDGDISVVGAGGNGTESSNRGVHLSSAAVVESTGTDSNAATITIDGTGGSGTESNSGVRLSNVSEVNNQPAEIRSVSGAISVTGQGGGNGTGDINRGLDIQGRISSTGTGVNAAPITIAGTGGTGTTHNHGVIVSSAEGEVLTLDGAVTIFGAGGDGDDRNEGVKLQGPALMSTRNGDIVITGQGGTGDGDFNRGVYLLMGATIQSTGTGPNAGDVVITGTGGAGDANNHGVQVASSSTMSSVSGDIEITGTGSGTGANNYGVHITDASLIESTGTGSDAGAIAITGTGSSGTNWNLGLAMGSDASIRTVDGDVALSGQGGLGSGDSNRGVSMSGFGVIESTGTGEHAGEITIDGRGGTGTHSNLGVLINGETSQITSQDGGVSLTGTGGAGDEILNSGVWLSAPVESQGTGSIDIVGIGGSGSDSSRGITVSGAATEVSVAAGAITIAGTGGSGDGGNNGGVQMTNGATINSTATGAEAGAITVTGTGGSGADWNNGVTFGSGTVIRSINGDIDLQGTGGTATGSNNHGMHMENFEIIESTGTGVHAGTITLTGVSGTGAANNGGLVVLGSSPLIRTFDGDITLSGEGGGTTTGNANGGLWLAATVQALGTAAIDIVGSAGTGTVAADFLSGVDIAGTGTVILSNSGPITITGTSSNTPGDFHHGVTIHNEVTIVSTDGDITLTGDSRSGLNSHGVSLRGDTTSGAKVSSTGSGNVHIAAAAAAGTVDALHLGENTVLGHLLSTGNISLVTDTIDIHPAAIIQSTGTFELKPRQPGLPLSSISLGGAIAVGSPDLNLTDAELATLQPGFTSITIGTPGLTNAESVVAIDTATFYDPVSIFGGTFRDEAGIDITAPAVTVSGAMTPGQPTGKFDVGGDLRLDDGSTLLIEAAGNTPGEGGGFHDQISSTGRVDIGANVSLQTRWIPTWHAEANDVLMIVSRTGGSGTFAGLPEGATLPEFFNATISYVGGTGDDIVLTLPDMIPETEVLDLSGLGSKGVTVFGADASDQLGQSVNSAGDVNGDGIDDFLIGANKADSVGNQRSESGEAYLIYGSEDLPETIDLANLGDRGVIIHGANLGDITAHYVDAADINGDTYSDIIIGALGGESAYVVFGGPDLPKSIDLASLGSAGITIKGSDLNDLTGNPVAEIGDINGDEFPDFAVGAIWADSVNNARDKAGETHVIFGGSTLPQTIDLATATSGVMRIFGAQQGDESGVSIAGLGDVNDDGIDDLIIGARYTDGRDDNTNRAGESYIIYGNRSLPASIDLATDGAADVTIYGVDAHDFSGHYSRGGGDVNGDGHNDIVIGVVGADSKDNTRLNAGESHIIFGGPGLPATIDLATLGAAGVTFYGVDAGDESGRDIDIVGDLNGDGFDDVAISARGGDGAVNQTGGAGETYVIFGRAVFPQTLDLRVPGTADQILFGIDAGDESGIMVRGAGDVNDDGVDDLIIGARYADSVGNGRLDAGEAYVVFGVSPNSSPGDVDGSGGFDANDTFLIHLTQLSGTDVQIDQSKGSSPLTATRIRDNIAALDPAADVDGDGDFDANDSFLIHLVKLAGTNVQIDQSKGSSLLTAAEIRARINALGNSASGDNAGGDTGRNISRTAGRKIQASSDEVSRETVSPSTARPSADFAATSLPTKNQSAEQASRLFGQSEAGSQTLEPSSPSDAETVATDSAWDSSRSWLDAILSGS</sequence>
<dbReference type="PROSITE" id="PS51470">
    <property type="entry name" value="FG_GAP"/>
    <property type="match status" value="2"/>
</dbReference>
<dbReference type="PRINTS" id="PR01185">
    <property type="entry name" value="INTEGRINA"/>
</dbReference>